<comment type="subcellular location">
    <subcellularLocation>
        <location evidence="1 3">Nucleus</location>
    </subcellularLocation>
</comment>
<keyword evidence="3" id="KW-0690">Ribosome biogenesis</keyword>
<protein>
    <recommendedName>
        <fullName evidence="3">Pre-rRNA-processing protein</fullName>
    </recommendedName>
</protein>
<dbReference type="PANTHER" id="PTHR16056:SF2">
    <property type="entry name" value="TESTIS-EXPRESSED PROTEIN 10"/>
    <property type="match status" value="1"/>
</dbReference>
<evidence type="ECO:0000256" key="3">
    <source>
        <dbReference type="RuleBase" id="RU368021"/>
    </source>
</evidence>
<organism evidence="5 6">
    <name type="scientific">Trichomonascus ciferrii</name>
    <dbReference type="NCBI Taxonomy" id="44093"/>
    <lineage>
        <taxon>Eukaryota</taxon>
        <taxon>Fungi</taxon>
        <taxon>Dikarya</taxon>
        <taxon>Ascomycota</taxon>
        <taxon>Saccharomycotina</taxon>
        <taxon>Dipodascomycetes</taxon>
        <taxon>Dipodascales</taxon>
        <taxon>Trichomonascaceae</taxon>
        <taxon>Trichomonascus</taxon>
        <taxon>Trichomonascus ciferrii complex</taxon>
    </lineage>
</organism>
<keyword evidence="3" id="KW-0698">rRNA processing</keyword>
<proteinExistence type="inferred from homology"/>
<dbReference type="InterPro" id="IPR024679">
    <property type="entry name" value="Ipi1_N"/>
</dbReference>
<accession>A0A642V4D7</accession>
<dbReference type="GO" id="GO:0006364">
    <property type="term" value="P:rRNA processing"/>
    <property type="evidence" value="ECO:0007669"/>
    <property type="project" value="UniProtKB-UniRule"/>
</dbReference>
<comment type="subunit">
    <text evidence="3">Component of the RIX1 complex.</text>
</comment>
<keyword evidence="2 3" id="KW-0539">Nucleus</keyword>
<comment type="function">
    <text evidence="3">Component of the RIX1 complex required for processing of ITS2 sequences from 35S pre-rRNA.</text>
</comment>
<name>A0A642V4D7_9ASCO</name>
<comment type="caution">
    <text evidence="5">The sequence shown here is derived from an EMBL/GenBank/DDBJ whole genome shotgun (WGS) entry which is preliminary data.</text>
</comment>
<keyword evidence="6" id="KW-1185">Reference proteome</keyword>
<dbReference type="OrthoDB" id="361362at2759"/>
<dbReference type="VEuPathDB" id="FungiDB:TRICI_003038"/>
<sequence length="237" mass="25675">MKAVINAVAPLILDEASSVRETLLELLRALPPQSVEPHSSLIMLYVHSAMTHLTPEVRADSTRFLDYLVDVAPAEVARLSFLKTLNCFFPLFGWPLEDSSATALNSRVTLAASAVTTGLSFGAKASKAKITHLQSLDKLLSMALDSAWAESNSSACLFHPDTSKFLLTETPTPYLSLELFTSKASQITVTEDLNDRVAAIKSTYLIPLKRGLDESLKNGGQPGRIAKNILSTLDSLD</sequence>
<reference evidence="5" key="1">
    <citation type="journal article" date="2019" name="G3 (Bethesda)">
        <title>Genome Assemblies of Two Rare Opportunistic Yeast Pathogens: Diutina rugosa (syn. Candida rugosa) and Trichomonascus ciferrii (syn. Candida ciferrii).</title>
        <authorList>
            <person name="Mixao V."/>
            <person name="Saus E."/>
            <person name="Hansen A.P."/>
            <person name="Lass-Florl C."/>
            <person name="Gabaldon T."/>
        </authorList>
    </citation>
    <scope>NUCLEOTIDE SEQUENCE</scope>
    <source>
        <strain evidence="5">CBS 4856</strain>
    </source>
</reference>
<dbReference type="GO" id="GO:0120330">
    <property type="term" value="C:rixosome complex"/>
    <property type="evidence" value="ECO:0007669"/>
    <property type="project" value="UniProtKB-UniRule"/>
</dbReference>
<gene>
    <name evidence="5" type="ORF">TRICI_003038</name>
</gene>
<feature type="domain" description="Pre-rRNA-processing protein Ipi1 N-terminal" evidence="4">
    <location>
        <begin position="34"/>
        <end position="140"/>
    </location>
</feature>
<dbReference type="AlphaFoldDB" id="A0A642V4D7"/>
<comment type="similarity">
    <text evidence="3">Belongs to the IPI1/TEX10 family.</text>
</comment>
<dbReference type="GO" id="GO:0005634">
    <property type="term" value="C:nucleus"/>
    <property type="evidence" value="ECO:0007669"/>
    <property type="project" value="UniProtKB-SubCell"/>
</dbReference>
<dbReference type="Pfam" id="PF12333">
    <property type="entry name" value="Ipi1_N"/>
    <property type="match status" value="1"/>
</dbReference>
<dbReference type="Proteomes" id="UP000761534">
    <property type="component" value="Unassembled WGS sequence"/>
</dbReference>
<evidence type="ECO:0000313" key="6">
    <source>
        <dbReference type="Proteomes" id="UP000761534"/>
    </source>
</evidence>
<evidence type="ECO:0000313" key="5">
    <source>
        <dbReference type="EMBL" id="KAA8914141.1"/>
    </source>
</evidence>
<evidence type="ECO:0000259" key="4">
    <source>
        <dbReference type="Pfam" id="PF12333"/>
    </source>
</evidence>
<evidence type="ECO:0000256" key="1">
    <source>
        <dbReference type="ARBA" id="ARBA00004123"/>
    </source>
</evidence>
<evidence type="ECO:0000256" key="2">
    <source>
        <dbReference type="ARBA" id="ARBA00023242"/>
    </source>
</evidence>
<dbReference type="EMBL" id="SWFS01000209">
    <property type="protein sequence ID" value="KAA8914141.1"/>
    <property type="molecule type" value="Genomic_DNA"/>
</dbReference>
<dbReference type="PANTHER" id="PTHR16056">
    <property type="entry name" value="REGULATOR OF MICROTUBULE DYNAMICS PROTEIN"/>
    <property type="match status" value="1"/>
</dbReference>